<dbReference type="RefSeq" id="WP_089710032.1">
    <property type="nucleotide sequence ID" value="NZ_QCYL01000002.1"/>
</dbReference>
<protein>
    <submittedName>
        <fullName evidence="10">TonB-linked outer membrane protein, SusC/RagA family</fullName>
    </submittedName>
</protein>
<dbReference type="Gene3D" id="2.60.40.1120">
    <property type="entry name" value="Carboxypeptidase-like, regulatory domain"/>
    <property type="match status" value="1"/>
</dbReference>
<keyword evidence="11" id="KW-1185">Reference proteome</keyword>
<feature type="domain" description="TonB-dependent receptor plug" evidence="9">
    <location>
        <begin position="232"/>
        <end position="351"/>
    </location>
</feature>
<name>A0A1C4BJP5_9BACT</name>
<keyword evidence="6 7" id="KW-0998">Cell outer membrane</keyword>
<dbReference type="Gene3D" id="2.40.170.20">
    <property type="entry name" value="TonB-dependent receptor, beta-barrel domain"/>
    <property type="match status" value="1"/>
</dbReference>
<evidence type="ECO:0000256" key="3">
    <source>
        <dbReference type="ARBA" id="ARBA00022452"/>
    </source>
</evidence>
<dbReference type="Pfam" id="PF07715">
    <property type="entry name" value="Plug"/>
    <property type="match status" value="1"/>
</dbReference>
<evidence type="ECO:0000256" key="1">
    <source>
        <dbReference type="ARBA" id="ARBA00004571"/>
    </source>
</evidence>
<evidence type="ECO:0000313" key="10">
    <source>
        <dbReference type="EMBL" id="SCC07161.1"/>
    </source>
</evidence>
<evidence type="ECO:0000256" key="7">
    <source>
        <dbReference type="PROSITE-ProRule" id="PRU01360"/>
    </source>
</evidence>
<dbReference type="InterPro" id="IPR039426">
    <property type="entry name" value="TonB-dep_rcpt-like"/>
</dbReference>
<dbReference type="InterPro" id="IPR023996">
    <property type="entry name" value="TonB-dep_OMP_SusC/RagA"/>
</dbReference>
<dbReference type="NCBIfam" id="TIGR04056">
    <property type="entry name" value="OMP_RagA_SusC"/>
    <property type="match status" value="1"/>
</dbReference>
<dbReference type="Pfam" id="PF07660">
    <property type="entry name" value="STN"/>
    <property type="match status" value="1"/>
</dbReference>
<dbReference type="GO" id="GO:0009279">
    <property type="term" value="C:cell outer membrane"/>
    <property type="evidence" value="ECO:0007669"/>
    <property type="project" value="UniProtKB-SubCell"/>
</dbReference>
<dbReference type="SUPFAM" id="SSF56935">
    <property type="entry name" value="Porins"/>
    <property type="match status" value="1"/>
</dbReference>
<gene>
    <name evidence="10" type="ORF">GA0116948_103135</name>
</gene>
<evidence type="ECO:0000256" key="5">
    <source>
        <dbReference type="ARBA" id="ARBA00023136"/>
    </source>
</evidence>
<keyword evidence="3 7" id="KW-1134">Transmembrane beta strand</keyword>
<dbReference type="InterPro" id="IPR011662">
    <property type="entry name" value="Secretin/TonB_short_N"/>
</dbReference>
<dbReference type="AlphaFoldDB" id="A0A1C4BJP5"/>
<evidence type="ECO:0000259" key="8">
    <source>
        <dbReference type="Pfam" id="PF07660"/>
    </source>
</evidence>
<evidence type="ECO:0000256" key="6">
    <source>
        <dbReference type="ARBA" id="ARBA00023237"/>
    </source>
</evidence>
<keyword evidence="2 7" id="KW-0813">Transport</keyword>
<dbReference type="Proteomes" id="UP000242818">
    <property type="component" value="Unassembled WGS sequence"/>
</dbReference>
<dbReference type="NCBIfam" id="TIGR04057">
    <property type="entry name" value="SusC_RagA_signa"/>
    <property type="match status" value="1"/>
</dbReference>
<dbReference type="InterPro" id="IPR036942">
    <property type="entry name" value="Beta-barrel_TonB_sf"/>
</dbReference>
<dbReference type="OrthoDB" id="1094723at2"/>
<sequence>MERGFLCLYPKMGHPITQNVHRSHRYRLLILFLIGILTIFKSYGQSITVQVQKAPLKTVIDMIGVQTGYAVFYKQDMLKQANPVSLNVTNMPLKTFLDLLFKDQPFSYQLANKTIALLTKKASTPITSTGMSCHCSEGTVSGTVISNKGQPIPSATVLVKGTRNVAKTDEQGHFYLQGIPAGARLIISCIGFQRREISVDDYPSTIIQMEAVSGELSGVTVNAGIVTRNKYTFTGATSSFTGEQLKSISNGSIIQSLKTLDPSFIQIENSKFGSNPNHMPQLEIRGKSGITTNTVNDVFKNDPNQPLFILNGMETTLQKIVDLDINRVASVTILKDAASTALYGSRAANGVVVVETKKPINGAITVSYTFDGSYTFPDLSSYNMMNAAENLEFQRLAGLFKPGSPYASLQFPLDEIYNERKIAVLEGRNYSWLNVPLRNVVSHGHNLYIDGGDEKLAFGVGLSYKNQPGVMKGSSRGTYGANIDLTYRDKKFNISNQLYVNGFNSSESPYGSFQDYVNINPYFSYLDDNGGLNKEAYLEQIQFPSSGDYRFYNISNPIYNALLNSKNQSKDFSLQDNLTLIYDIIPSLRFSAGVQISRDDQETVDYVSPANTQFDNVDVLQRGSYNKTQLISMGYQGNIMLTYNKVLAGKHSITANLRTEGQYNKATNEGFSAVGFPDVNSFNPAFSFSYQPDSRPDYSESRSARLSSLLSFNYAYNTRYFLDFTYRIDGSSSFGSNKLFTPFLSAGIGWNLNKEPFMQNWRNIDQLRIRGDIGSTGNQNLGSFVSTSVYNYTPGVNPFGLSYVLANLGNPNLDWQKTVQTSVGLDLSMFNRRLNATLNAYRKITNPLLINAALPSSSGIEQLPMNIGKLNTSGAEVNLSFSPVYKLDKNVVWTLSLTGSILRSKFADIGNRLDYQNEKLLSSQDLIRYKDGHSPDDVWAVRSLGIDPATGQELYLSRTGKYTMVYDPQDIVSLGSSQPKIQGIAGTNLRIKAFTASLNFRYSTGAYNFNQAMFNKVENISTKDLENNQDKRALYDRWQKPGDIKPFRSIAMAADGTSMSSRFVQKENYISGEAISFGYQLYDPHNRLLRSIGAKSLRFTAYMNDIFRVSNILLERGTDYPYTRSFSFSVSATF</sequence>
<reference evidence="10 11" key="1">
    <citation type="submission" date="2016-08" db="EMBL/GenBank/DDBJ databases">
        <authorList>
            <person name="Seilhamer J.J."/>
        </authorList>
    </citation>
    <scope>NUCLEOTIDE SEQUENCE [LARGE SCALE GENOMIC DNA]</scope>
    <source>
        <strain evidence="10 11">A37T2</strain>
    </source>
</reference>
<dbReference type="STRING" id="1335309.GA0116948_103135"/>
<proteinExistence type="inferred from homology"/>
<evidence type="ECO:0000259" key="9">
    <source>
        <dbReference type="Pfam" id="PF07715"/>
    </source>
</evidence>
<evidence type="ECO:0000256" key="2">
    <source>
        <dbReference type="ARBA" id="ARBA00022448"/>
    </source>
</evidence>
<keyword evidence="4 7" id="KW-0812">Transmembrane</keyword>
<accession>A0A1C4BJP5</accession>
<feature type="domain" description="Secretin/TonB short N-terminal" evidence="8">
    <location>
        <begin position="69"/>
        <end position="118"/>
    </location>
</feature>
<evidence type="ECO:0000256" key="4">
    <source>
        <dbReference type="ARBA" id="ARBA00022692"/>
    </source>
</evidence>
<dbReference type="Pfam" id="PF13715">
    <property type="entry name" value="CarbopepD_reg_2"/>
    <property type="match status" value="1"/>
</dbReference>
<dbReference type="PROSITE" id="PS52016">
    <property type="entry name" value="TONB_DEPENDENT_REC_3"/>
    <property type="match status" value="1"/>
</dbReference>
<dbReference type="Gene3D" id="2.170.130.10">
    <property type="entry name" value="TonB-dependent receptor, plug domain"/>
    <property type="match status" value="1"/>
</dbReference>
<dbReference type="InterPro" id="IPR023997">
    <property type="entry name" value="TonB-dep_OMP_SusC/RagA_CS"/>
</dbReference>
<organism evidence="10 11">
    <name type="scientific">Chitinophaga costaii</name>
    <dbReference type="NCBI Taxonomy" id="1335309"/>
    <lineage>
        <taxon>Bacteria</taxon>
        <taxon>Pseudomonadati</taxon>
        <taxon>Bacteroidota</taxon>
        <taxon>Chitinophagia</taxon>
        <taxon>Chitinophagales</taxon>
        <taxon>Chitinophagaceae</taxon>
        <taxon>Chitinophaga</taxon>
    </lineage>
</organism>
<keyword evidence="5 7" id="KW-0472">Membrane</keyword>
<comment type="subcellular location">
    <subcellularLocation>
        <location evidence="1 7">Cell outer membrane</location>
        <topology evidence="1 7">Multi-pass membrane protein</topology>
    </subcellularLocation>
</comment>
<evidence type="ECO:0000313" key="11">
    <source>
        <dbReference type="Proteomes" id="UP000242818"/>
    </source>
</evidence>
<dbReference type="SUPFAM" id="SSF49464">
    <property type="entry name" value="Carboxypeptidase regulatory domain-like"/>
    <property type="match status" value="1"/>
</dbReference>
<dbReference type="EMBL" id="FMAR01000003">
    <property type="protein sequence ID" value="SCC07161.1"/>
    <property type="molecule type" value="Genomic_DNA"/>
</dbReference>
<dbReference type="InterPro" id="IPR012910">
    <property type="entry name" value="Plug_dom"/>
</dbReference>
<comment type="similarity">
    <text evidence="7">Belongs to the TonB-dependent receptor family.</text>
</comment>
<dbReference type="InterPro" id="IPR037066">
    <property type="entry name" value="Plug_dom_sf"/>
</dbReference>
<dbReference type="InterPro" id="IPR008969">
    <property type="entry name" value="CarboxyPept-like_regulatory"/>
</dbReference>